<feature type="compositionally biased region" description="Basic residues" evidence="3">
    <location>
        <begin position="229"/>
        <end position="238"/>
    </location>
</feature>
<feature type="compositionally biased region" description="Polar residues" evidence="3">
    <location>
        <begin position="384"/>
        <end position="398"/>
    </location>
</feature>
<keyword evidence="2" id="KW-0067">ATP-binding</keyword>
<organism evidence="6 7">
    <name type="scientific">Symbiochloris irregularis</name>
    <dbReference type="NCBI Taxonomy" id="706552"/>
    <lineage>
        <taxon>Eukaryota</taxon>
        <taxon>Viridiplantae</taxon>
        <taxon>Chlorophyta</taxon>
        <taxon>core chlorophytes</taxon>
        <taxon>Trebouxiophyceae</taxon>
        <taxon>Trebouxiales</taxon>
        <taxon>Trebouxiaceae</taxon>
        <taxon>Symbiochloris</taxon>
    </lineage>
</organism>
<dbReference type="SMART" id="SM00487">
    <property type="entry name" value="DEXDc"/>
    <property type="match status" value="1"/>
</dbReference>
<dbReference type="SUPFAM" id="SSF52540">
    <property type="entry name" value="P-loop containing nucleoside triphosphate hydrolases"/>
    <property type="match status" value="1"/>
</dbReference>
<dbReference type="GO" id="GO:0005634">
    <property type="term" value="C:nucleus"/>
    <property type="evidence" value="ECO:0007669"/>
    <property type="project" value="TreeGrafter"/>
</dbReference>
<name>A0AAW1NQV3_9CHLO</name>
<feature type="compositionally biased region" description="Polar residues" evidence="3">
    <location>
        <begin position="1039"/>
        <end position="1053"/>
    </location>
</feature>
<keyword evidence="7" id="KW-1185">Reference proteome</keyword>
<dbReference type="Pfam" id="PF00271">
    <property type="entry name" value="Helicase_C"/>
    <property type="match status" value="1"/>
</dbReference>
<dbReference type="GO" id="GO:0006289">
    <property type="term" value="P:nucleotide-excision repair"/>
    <property type="evidence" value="ECO:0007669"/>
    <property type="project" value="TreeGrafter"/>
</dbReference>
<evidence type="ECO:0000313" key="7">
    <source>
        <dbReference type="Proteomes" id="UP001465755"/>
    </source>
</evidence>
<feature type="compositionally biased region" description="Polar residues" evidence="3">
    <location>
        <begin position="83"/>
        <end position="97"/>
    </location>
</feature>
<feature type="region of interest" description="Disordered" evidence="3">
    <location>
        <begin position="380"/>
        <end position="417"/>
    </location>
</feature>
<evidence type="ECO:0000313" key="6">
    <source>
        <dbReference type="EMBL" id="KAK9795210.1"/>
    </source>
</evidence>
<keyword evidence="1" id="KW-0547">Nucleotide-binding</keyword>
<dbReference type="PROSITE" id="PS51192">
    <property type="entry name" value="HELICASE_ATP_BIND_1"/>
    <property type="match status" value="1"/>
</dbReference>
<dbReference type="CDD" id="cd18797">
    <property type="entry name" value="SF2_C_Hrq"/>
    <property type="match status" value="1"/>
</dbReference>
<dbReference type="InterPro" id="IPR014001">
    <property type="entry name" value="Helicase_ATP-bd"/>
</dbReference>
<dbReference type="InterPro" id="IPR018973">
    <property type="entry name" value="MZB"/>
</dbReference>
<feature type="region of interest" description="Disordered" evidence="3">
    <location>
        <begin position="73"/>
        <end position="164"/>
    </location>
</feature>
<protein>
    <submittedName>
        <fullName evidence="6">Uncharacterized protein</fullName>
    </submittedName>
</protein>
<comment type="caution">
    <text evidence="6">The sequence shown here is derived from an EMBL/GenBank/DDBJ whole genome shotgun (WGS) entry which is preliminary data.</text>
</comment>
<dbReference type="Pfam" id="PF09369">
    <property type="entry name" value="MZB"/>
    <property type="match status" value="1"/>
</dbReference>
<reference evidence="6 7" key="1">
    <citation type="journal article" date="2024" name="Nat. Commun.">
        <title>Phylogenomics reveals the evolutionary origins of lichenization in chlorophyte algae.</title>
        <authorList>
            <person name="Puginier C."/>
            <person name="Libourel C."/>
            <person name="Otte J."/>
            <person name="Skaloud P."/>
            <person name="Haon M."/>
            <person name="Grisel S."/>
            <person name="Petersen M."/>
            <person name="Berrin J.G."/>
            <person name="Delaux P.M."/>
            <person name="Dal Grande F."/>
            <person name="Keller J."/>
        </authorList>
    </citation>
    <scope>NUCLEOTIDE SEQUENCE [LARGE SCALE GENOMIC DNA]</scope>
    <source>
        <strain evidence="6 7">SAG 2036</strain>
    </source>
</reference>
<feature type="compositionally biased region" description="Basic and acidic residues" evidence="3">
    <location>
        <begin position="1060"/>
        <end position="1074"/>
    </location>
</feature>
<proteinExistence type="predicted"/>
<dbReference type="PROSITE" id="PS51194">
    <property type="entry name" value="HELICASE_CTER"/>
    <property type="match status" value="1"/>
</dbReference>
<dbReference type="Pfam" id="PF22982">
    <property type="entry name" value="WHD_HRQ1"/>
    <property type="match status" value="1"/>
</dbReference>
<dbReference type="PANTHER" id="PTHR47957:SF3">
    <property type="entry name" value="ATP-DEPENDENT HELICASE HRQ1"/>
    <property type="match status" value="1"/>
</dbReference>
<dbReference type="SMART" id="SM00490">
    <property type="entry name" value="HELICc"/>
    <property type="match status" value="1"/>
</dbReference>
<feature type="region of interest" description="Disordered" evidence="3">
    <location>
        <begin position="1039"/>
        <end position="1074"/>
    </location>
</feature>
<gene>
    <name evidence="6" type="ORF">WJX73_000198</name>
</gene>
<dbReference type="Gene3D" id="3.40.50.300">
    <property type="entry name" value="P-loop containing nucleotide triphosphate hydrolases"/>
    <property type="match status" value="2"/>
</dbReference>
<dbReference type="InterPro" id="IPR029071">
    <property type="entry name" value="Ubiquitin-like_domsf"/>
</dbReference>
<evidence type="ECO:0000256" key="2">
    <source>
        <dbReference type="ARBA" id="ARBA00022840"/>
    </source>
</evidence>
<accession>A0AAW1NQV3</accession>
<feature type="compositionally biased region" description="Low complexity" evidence="3">
    <location>
        <begin position="98"/>
        <end position="111"/>
    </location>
</feature>
<dbReference type="CDD" id="cd17039">
    <property type="entry name" value="Ubl_ubiquitin_like"/>
    <property type="match status" value="1"/>
</dbReference>
<dbReference type="CDD" id="cd17923">
    <property type="entry name" value="DEXHc_Hrq1-like"/>
    <property type="match status" value="1"/>
</dbReference>
<evidence type="ECO:0000256" key="1">
    <source>
        <dbReference type="ARBA" id="ARBA00022741"/>
    </source>
</evidence>
<dbReference type="InterPro" id="IPR011545">
    <property type="entry name" value="DEAD/DEAH_box_helicase_dom"/>
</dbReference>
<dbReference type="Pfam" id="PF00270">
    <property type="entry name" value="DEAD"/>
    <property type="match status" value="1"/>
</dbReference>
<sequence length="1631" mass="177030">MKVSLEVRLLSGRPFKFDVQPDTTLRDVRRLMQTELSIKVNLLFRGVKVSQDATLASLGITPAEFLVAIPSGSKSKAKAPMQRTASEGIQLQQSKHTSSALPKSASSPPGALDLSQDKASAPSTEHLLDTEEPSSYTLLPGYTSRPNISPDKRTAQLAQDPPQEGGFCAAVHEAAVAEPHPDSQQKSTELTREMQGAPILQPEEEPVTKGSAPQQERTEADQEEEQKPRARKRARKFPPRVPPKPKFQVHTALTRQSRLHQGTGSVGLARKLWEEPVGSREAALLRHLPLPPVLERLELIFTALNTVYSFLLNLHVQATWTTVRAAILQNPKCADACPADIQNMSALCPEVLSLRDRQRTNTSPQSVREMRSWGAATLAKHGAQNHNQTAPAGASSSAECDERKQSEQRSGSSTPVKAAAEDVMAIDTDGCGTLLAGDEDRFIIEIIDPGRRRTPATASRSTLQASDPLAGPSGDVAEEPGLNSRSLGSQPAPHKSSAPTDGATNNANARRATAFRQGLTRAVAKLHEDFVKALLKQDSTGKKEDSGGRKQRGAKTQPRPPVLSKKFPPCTDTTPMAAPAFLEHLQQLPWYQGQAQHFERVSARLPKHAMPQFPLSAASQKALADRGIAQLFSHQARAVDAVISGDHVVVCTSTASGKSLCYALPIIEALSENRNSCALLMFPTKALAQDQLRALRLLLTSAFGAQAPKVEVYDGDTAKADRADVRDSTQILITNPDMLHMSILPVHKQFARLLSNLRYVVVDEGHAYRGVFGCHTALVLRRLRRLCHREYRTDPRFVVTSATIANPDAHTAMLLGVPKVRCIAEDGSPHGPKTFVLWNPPLTKPNGGDSQANLSHTENRLRTRITKRAKSEWLRAELQEAHQERGRGVRLAQSKDDVWGLSEADWTAAVALGKRRRSAAASAVAMINGIDPTDTEALRAVRGNTSSAPAGTQQDAAGQAMMADASVESVERLEPTKPAKAAAPVDRAARAAAMALVEATVVHRPQDGYQHTPLTIAHRHDDPSGTRPLLKRCTTNIQGLQPSGEQEGATAQQRLPGGGEWKERHGANGVQADKRRSSPIVELSLLLAECIQHGLRTIAFCKTRKLCELVTAYTRETLRTTAPSLTNSISVYRAGYSPQERREIEAALFSGQLMAVAATNALELGVDVGSLDVTLHLGFPGSVASLWQQAGRAGRREQASTSIYIAFDGPLDQYYFNNPPLLFGRAIEQSQVDPGNAQLMMQHVACAGLELPVLLEEDQAYFGHDLPHVAQHLKSLGLLSRHPEMRTDHSLHYVGPQSNPASSVSLRAIDPERYSIINEADGTTLEEIEESKAFYEVYDGAVYMYQGRTYLCKKLDMDSKVAVVRPADLKYYTKVRDYCDVHVTGGRAYYPAAVQSMGLATSAQCAECEVTTRWMGFVRIWQGSGEAFDMVDLFLPDVQITTQAAYVRVPATARLRVREANCGWRDGLHAASHAMLNCVPLHLLCDSGDMGTECDNPYDSRFRPERLLLYDKHPGGIGLASQACPIFGALMQKALELVTACTCASDSGCPSCIQNADCGEYNAVLSKKAAAIVLQATLEAETEYRYRTSLQEEARLAASSAAGGFHNTSADTLPAASLPAIMPAALPKKGG</sequence>
<feature type="domain" description="Helicase ATP-binding" evidence="4">
    <location>
        <begin position="639"/>
        <end position="822"/>
    </location>
</feature>
<evidence type="ECO:0000256" key="3">
    <source>
        <dbReference type="SAM" id="MobiDB-lite"/>
    </source>
</evidence>
<feature type="compositionally biased region" description="Basic and acidic residues" evidence="3">
    <location>
        <begin position="539"/>
        <end position="548"/>
    </location>
</feature>
<dbReference type="GO" id="GO:0043138">
    <property type="term" value="F:3'-5' DNA helicase activity"/>
    <property type="evidence" value="ECO:0007669"/>
    <property type="project" value="TreeGrafter"/>
</dbReference>
<dbReference type="Gene3D" id="3.10.20.90">
    <property type="entry name" value="Phosphatidylinositol 3-kinase Catalytic Subunit, Chain A, domain 1"/>
    <property type="match status" value="1"/>
</dbReference>
<dbReference type="SUPFAM" id="SSF54236">
    <property type="entry name" value="Ubiquitin-like"/>
    <property type="match status" value="1"/>
</dbReference>
<feature type="compositionally biased region" description="Basic and acidic residues" evidence="3">
    <location>
        <begin position="216"/>
        <end position="228"/>
    </location>
</feature>
<dbReference type="GO" id="GO:0036297">
    <property type="term" value="P:interstrand cross-link repair"/>
    <property type="evidence" value="ECO:0007669"/>
    <property type="project" value="TreeGrafter"/>
</dbReference>
<dbReference type="InterPro" id="IPR027417">
    <property type="entry name" value="P-loop_NTPase"/>
</dbReference>
<dbReference type="InterPro" id="IPR055227">
    <property type="entry name" value="HRQ1_WHD"/>
</dbReference>
<feature type="region of interest" description="Disordered" evidence="3">
    <location>
        <begin position="452"/>
        <end position="506"/>
    </location>
</feature>
<feature type="region of interest" description="Disordered" evidence="3">
    <location>
        <begin position="537"/>
        <end position="569"/>
    </location>
</feature>
<dbReference type="EMBL" id="JALJOQ010000130">
    <property type="protein sequence ID" value="KAK9795210.1"/>
    <property type="molecule type" value="Genomic_DNA"/>
</dbReference>
<dbReference type="PANTHER" id="PTHR47957">
    <property type="entry name" value="ATP-DEPENDENT HELICASE HRQ1"/>
    <property type="match status" value="1"/>
</dbReference>
<dbReference type="Proteomes" id="UP001465755">
    <property type="component" value="Unassembled WGS sequence"/>
</dbReference>
<evidence type="ECO:0000259" key="4">
    <source>
        <dbReference type="PROSITE" id="PS51192"/>
    </source>
</evidence>
<dbReference type="GO" id="GO:0003676">
    <property type="term" value="F:nucleic acid binding"/>
    <property type="evidence" value="ECO:0007669"/>
    <property type="project" value="InterPro"/>
</dbReference>
<feature type="domain" description="Helicase C-terminal" evidence="5">
    <location>
        <begin position="1082"/>
        <end position="1240"/>
    </location>
</feature>
<dbReference type="InterPro" id="IPR001650">
    <property type="entry name" value="Helicase_C-like"/>
</dbReference>
<dbReference type="GO" id="GO:0005524">
    <property type="term" value="F:ATP binding"/>
    <property type="evidence" value="ECO:0007669"/>
    <property type="project" value="UniProtKB-KW"/>
</dbReference>
<evidence type="ECO:0000259" key="5">
    <source>
        <dbReference type="PROSITE" id="PS51194"/>
    </source>
</evidence>
<feature type="region of interest" description="Disordered" evidence="3">
    <location>
        <begin position="177"/>
        <end position="249"/>
    </location>
</feature>